<proteinExistence type="predicted"/>
<feature type="domain" description="Methyltransferase" evidence="1">
    <location>
        <begin position="39"/>
        <end position="156"/>
    </location>
</feature>
<dbReference type="InterPro" id="IPR025714">
    <property type="entry name" value="Methyltranfer_dom"/>
</dbReference>
<dbReference type="AlphaFoldDB" id="A0A2H0BRX6"/>
<sequence>MSEQFWDLYARWYDSIAVLEPYIQLHKRVIKSLGELPAHTRILDAGCGTGNLLFKMIERFPQAEITGVDRSGAMLRRAKRKLSELRAREGVGYQAVLFELDLNQDLPGWEDASFDAIVSVNVLYALEDPEAFLKECNRLLAPGGQLILANPWRAEQSRVWRTHFNDLLFFGSLQKWVQTSLRLPSFGAALATNVLITRAAKERAFHFLQSEELYALAERVGLCPQTLDSDAYAGTCCFLAAGT</sequence>
<reference evidence="2 3" key="1">
    <citation type="submission" date="2017-09" db="EMBL/GenBank/DDBJ databases">
        <title>Depth-based differentiation of microbial function through sediment-hosted aquifers and enrichment of novel symbionts in the deep terrestrial subsurface.</title>
        <authorList>
            <person name="Probst A.J."/>
            <person name="Ladd B."/>
            <person name="Jarett J.K."/>
            <person name="Geller-Mcgrath D.E."/>
            <person name="Sieber C.M."/>
            <person name="Emerson J.B."/>
            <person name="Anantharaman K."/>
            <person name="Thomas B.C."/>
            <person name="Malmstrom R."/>
            <person name="Stieglmeier M."/>
            <person name="Klingl A."/>
            <person name="Woyke T."/>
            <person name="Ryan C.M."/>
            <person name="Banfield J.F."/>
        </authorList>
    </citation>
    <scope>NUCLEOTIDE SEQUENCE [LARGE SCALE GENOMIC DNA]</scope>
    <source>
        <strain evidence="2">CG22_combo_CG10-13_8_21_14_all_47_17</strain>
    </source>
</reference>
<comment type="caution">
    <text evidence="2">The sequence shown here is derived from an EMBL/GenBank/DDBJ whole genome shotgun (WGS) entry which is preliminary data.</text>
</comment>
<evidence type="ECO:0000313" key="2">
    <source>
        <dbReference type="EMBL" id="PIP60425.1"/>
    </source>
</evidence>
<dbReference type="InterPro" id="IPR050508">
    <property type="entry name" value="Methyltransf_Superfamily"/>
</dbReference>
<dbReference type="GO" id="GO:0008168">
    <property type="term" value="F:methyltransferase activity"/>
    <property type="evidence" value="ECO:0007669"/>
    <property type="project" value="TreeGrafter"/>
</dbReference>
<dbReference type="InterPro" id="IPR029063">
    <property type="entry name" value="SAM-dependent_MTases_sf"/>
</dbReference>
<name>A0A2H0BRX6_9BACT</name>
<organism evidence="2 3">
    <name type="scientific">Candidatus Uhrbacteria bacterium CG22_combo_CG10-13_8_21_14_all_47_17</name>
    <dbReference type="NCBI Taxonomy" id="1975041"/>
    <lineage>
        <taxon>Bacteria</taxon>
        <taxon>Candidatus Uhriibacteriota</taxon>
    </lineage>
</organism>
<dbReference type="Gene3D" id="3.40.50.150">
    <property type="entry name" value="Vaccinia Virus protein VP39"/>
    <property type="match status" value="1"/>
</dbReference>
<dbReference type="Proteomes" id="UP000231581">
    <property type="component" value="Unassembled WGS sequence"/>
</dbReference>
<evidence type="ECO:0000313" key="3">
    <source>
        <dbReference type="Proteomes" id="UP000231581"/>
    </source>
</evidence>
<dbReference type="SUPFAM" id="SSF53335">
    <property type="entry name" value="S-adenosyl-L-methionine-dependent methyltransferases"/>
    <property type="match status" value="1"/>
</dbReference>
<dbReference type="PANTHER" id="PTHR42912:SF80">
    <property type="entry name" value="METHYLTRANSFERASE DOMAIN-CONTAINING PROTEIN"/>
    <property type="match status" value="1"/>
</dbReference>
<dbReference type="EMBL" id="PCSZ01000063">
    <property type="protein sequence ID" value="PIP60425.1"/>
    <property type="molecule type" value="Genomic_DNA"/>
</dbReference>
<evidence type="ECO:0000259" key="1">
    <source>
        <dbReference type="Pfam" id="PF13847"/>
    </source>
</evidence>
<dbReference type="Pfam" id="PF13847">
    <property type="entry name" value="Methyltransf_31"/>
    <property type="match status" value="1"/>
</dbReference>
<dbReference type="PANTHER" id="PTHR42912">
    <property type="entry name" value="METHYLTRANSFERASE"/>
    <property type="match status" value="1"/>
</dbReference>
<protein>
    <recommendedName>
        <fullName evidence="1">Methyltransferase domain-containing protein</fullName>
    </recommendedName>
</protein>
<accession>A0A2H0BRX6</accession>
<gene>
    <name evidence="2" type="ORF">COX00_03355</name>
</gene>
<dbReference type="CDD" id="cd02440">
    <property type="entry name" value="AdoMet_MTases"/>
    <property type="match status" value="1"/>
</dbReference>